<reference evidence="4 5" key="1">
    <citation type="journal article" date="2015" name="Genome Announc.">
        <title>Complete Genome Sequences for Two Strains of a Novel Fastidious, Partially Acid-Fast, Gram-Positive Corynebacterineae Bacterium, Derived from Human Clinical Samples.</title>
        <authorList>
            <person name="Nicholson A.C."/>
            <person name="Bell M."/>
            <person name="Humrighouse B.W."/>
            <person name="McQuiston J.R."/>
        </authorList>
    </citation>
    <scope>NUCLEOTIDE SEQUENCE [LARGE SCALE GENOMIC DNA]</scope>
    <source>
        <strain evidence="4 5">X1698</strain>
    </source>
</reference>
<accession>A0A0M5KZK0</accession>
<evidence type="ECO:0000256" key="2">
    <source>
        <dbReference type="SAM" id="Phobius"/>
    </source>
</evidence>
<feature type="transmembrane region" description="Helical" evidence="2">
    <location>
        <begin position="156"/>
        <end position="177"/>
    </location>
</feature>
<name>A0A0M5KZK0_9ACTN</name>
<dbReference type="Pfam" id="PF26527">
    <property type="entry name" value="DUF8176"/>
    <property type="match status" value="1"/>
</dbReference>
<dbReference type="AlphaFoldDB" id="A0A0M5KZK0"/>
<proteinExistence type="predicted"/>
<feature type="compositionally biased region" description="Basic and acidic residues" evidence="1">
    <location>
        <begin position="125"/>
        <end position="141"/>
    </location>
</feature>
<gene>
    <name evidence="4" type="ORF">AL705_03770</name>
</gene>
<organism evidence="4 5">
    <name type="scientific">Lawsonella clevelandensis</name>
    <dbReference type="NCBI Taxonomy" id="1528099"/>
    <lineage>
        <taxon>Bacteria</taxon>
        <taxon>Bacillati</taxon>
        <taxon>Actinomycetota</taxon>
        <taxon>Actinomycetes</taxon>
        <taxon>Mycobacteriales</taxon>
        <taxon>Lawsonellaceae</taxon>
        <taxon>Lawsonella</taxon>
    </lineage>
</organism>
<evidence type="ECO:0000259" key="3">
    <source>
        <dbReference type="Pfam" id="PF26527"/>
    </source>
</evidence>
<feature type="domain" description="DUF8176" evidence="3">
    <location>
        <begin position="202"/>
        <end position="295"/>
    </location>
</feature>
<dbReference type="InterPro" id="IPR058489">
    <property type="entry name" value="DUF8176"/>
</dbReference>
<sequence>MLFDSDWRDWLSQWDANEATTGNRHTGFPNCPTTTETTAAILSSTGPAVPVPPAAPSTPVENPISIFTPPNAIPAAAKPYTTPSVPDPRYATTTGPLLSLDDALVATPASAVTSTKPSKAPKTPEVQEKPKAPKKQKEPKKPVIRTGTPKRTKKHLIYAAALLAPTLILALGVGLGLTHNHNTKATQVAPTTTTVAPVVKQWCTPQPANPYISNAGGNITTPEGLLATMEQQYFGTRSAPAVMALISGGWADAEAVASTIDSLPKQPLEWCTTIRTAEPGWYTVIVDWRPKGDEHHNTTWVGDYHIENLPSVGLRITGMRPNLTIVQELRKKEEAEKAAKEASAKAAAE</sequence>
<dbReference type="STRING" id="1528099.AL705_03770"/>
<protein>
    <recommendedName>
        <fullName evidence="3">DUF8176 domain-containing protein</fullName>
    </recommendedName>
</protein>
<keyword evidence="2" id="KW-1133">Transmembrane helix</keyword>
<feature type="region of interest" description="Disordered" evidence="1">
    <location>
        <begin position="109"/>
        <end position="149"/>
    </location>
</feature>
<keyword evidence="2" id="KW-0812">Transmembrane</keyword>
<evidence type="ECO:0000256" key="1">
    <source>
        <dbReference type="SAM" id="MobiDB-lite"/>
    </source>
</evidence>
<keyword evidence="2" id="KW-0472">Membrane</keyword>
<evidence type="ECO:0000313" key="4">
    <source>
        <dbReference type="EMBL" id="ALE18909.1"/>
    </source>
</evidence>
<dbReference type="KEGG" id="cbq:AL705_03770"/>
<evidence type="ECO:0000313" key="5">
    <source>
        <dbReference type="Proteomes" id="UP000068137"/>
    </source>
</evidence>
<dbReference type="EMBL" id="CP012390">
    <property type="protein sequence ID" value="ALE18909.1"/>
    <property type="molecule type" value="Genomic_DNA"/>
</dbReference>
<dbReference type="Proteomes" id="UP000068137">
    <property type="component" value="Chromosome"/>
</dbReference>
<dbReference type="RefSeq" id="WP_053961868.1">
    <property type="nucleotide sequence ID" value="NZ_CP012390.1"/>
</dbReference>